<dbReference type="Proteomes" id="UP000515981">
    <property type="component" value="Chromosome"/>
</dbReference>
<dbReference type="CDD" id="cd07381">
    <property type="entry name" value="MPP_CapA"/>
    <property type="match status" value="1"/>
</dbReference>
<dbReference type="SMART" id="SM00854">
    <property type="entry name" value="PGA_cap"/>
    <property type="match status" value="1"/>
</dbReference>
<evidence type="ECO:0000259" key="2">
    <source>
        <dbReference type="SMART" id="SM00854"/>
    </source>
</evidence>
<evidence type="ECO:0000313" key="4">
    <source>
        <dbReference type="Proteomes" id="UP000515981"/>
    </source>
</evidence>
<dbReference type="InterPro" id="IPR052169">
    <property type="entry name" value="CW_Biosynth-Accessory"/>
</dbReference>
<name>A0A7G9G094_9FIRM</name>
<dbReference type="InterPro" id="IPR029052">
    <property type="entry name" value="Metallo-depent_PP-like"/>
</dbReference>
<dbReference type="Pfam" id="PF09587">
    <property type="entry name" value="PGA_cap"/>
    <property type="match status" value="1"/>
</dbReference>
<evidence type="ECO:0000256" key="1">
    <source>
        <dbReference type="ARBA" id="ARBA00005662"/>
    </source>
</evidence>
<dbReference type="AlphaFoldDB" id="A0A7G9G094"/>
<dbReference type="Gene3D" id="3.60.21.10">
    <property type="match status" value="1"/>
</dbReference>
<dbReference type="InterPro" id="IPR019079">
    <property type="entry name" value="Capsule_synth_CapA"/>
</dbReference>
<dbReference type="EMBL" id="CP060633">
    <property type="protein sequence ID" value="QNM04226.1"/>
    <property type="molecule type" value="Genomic_DNA"/>
</dbReference>
<comment type="similarity">
    <text evidence="1">Belongs to the CapA family.</text>
</comment>
<reference evidence="3 4" key="1">
    <citation type="submission" date="2020-08" db="EMBL/GenBank/DDBJ databases">
        <authorList>
            <person name="Liu C."/>
            <person name="Sun Q."/>
        </authorList>
    </citation>
    <scope>NUCLEOTIDE SEQUENCE [LARGE SCALE GENOMIC DNA]</scope>
    <source>
        <strain evidence="3 4">NSJ-8</strain>
    </source>
</reference>
<protein>
    <submittedName>
        <fullName evidence="3">CapA family protein</fullName>
    </submittedName>
</protein>
<dbReference type="KEGG" id="ssun:H9Q77_12270"/>
<evidence type="ECO:0000313" key="3">
    <source>
        <dbReference type="EMBL" id="QNM04226.1"/>
    </source>
</evidence>
<accession>A0A7G9G094</accession>
<dbReference type="SUPFAM" id="SSF56300">
    <property type="entry name" value="Metallo-dependent phosphatases"/>
    <property type="match status" value="1"/>
</dbReference>
<gene>
    <name evidence="3" type="ORF">H9Q77_12270</name>
</gene>
<keyword evidence="4" id="KW-1185">Reference proteome</keyword>
<dbReference type="PANTHER" id="PTHR33393">
    <property type="entry name" value="POLYGLUTAMINE SYNTHESIS ACCESSORY PROTEIN RV0574C-RELATED"/>
    <property type="match status" value="1"/>
</dbReference>
<sequence>MVSEDNAVTNENIVTTTGTIAIETEVIETEVIETETQDAIQPSTDQLSETMPEYKIIMVGDVLLHTPVEESCLQPDGSYDYDSLFSHTKEEIATADLALVNQEVIIGGADLGISGYPCFNADYSLCDSLVGAGFDVICHATNHAMDKGRAGLINCAEYWRDEYPQITVLGIHDTADTSTFCGADPAIIELGDMRIAVLNYTYGTNGISLPADMPYAVDLLNEEQVAADIQRAEELADFTIVCPHWGTEYRLTSDASQEKWTKIFAQNGADLVLGTHPHVIEPIEWVIDEESDHEMLVYYSLGNFVNWTSGTGEGVANRMVGGMAEVTITKNDHGEVEIADYGVKPMISHVASGPEGVTTYFLEDYPEELAEENEIVSQDPEFSREYCVNLCDSVWGDLWKTE</sequence>
<proteinExistence type="inferred from homology"/>
<dbReference type="PANTHER" id="PTHR33393:SF12">
    <property type="entry name" value="CAPSULE BIOSYNTHESIS PROTEIN CAPA"/>
    <property type="match status" value="1"/>
</dbReference>
<feature type="domain" description="Capsule synthesis protein CapA" evidence="2">
    <location>
        <begin position="55"/>
        <end position="308"/>
    </location>
</feature>
<organism evidence="3 4">
    <name type="scientific">Simiaoa sunii</name>
    <dbReference type="NCBI Taxonomy" id="2763672"/>
    <lineage>
        <taxon>Bacteria</taxon>
        <taxon>Bacillati</taxon>
        <taxon>Bacillota</taxon>
        <taxon>Clostridia</taxon>
        <taxon>Lachnospirales</taxon>
        <taxon>Lachnospiraceae</taxon>
        <taxon>Simiaoa</taxon>
    </lineage>
</organism>